<reference evidence="1" key="1">
    <citation type="submission" date="2021-04" db="EMBL/GenBank/DDBJ databases">
        <title>Draft genome sequence data of methanotrophic Methylovulum sp. strain S1L and Methylomonas sp. strain S2AM isolated from boreal lake water columns.</title>
        <authorList>
            <person name="Rissanen A.J."/>
            <person name="Mangayil R."/>
            <person name="Svenning M.M."/>
            <person name="Khanongnuch R."/>
        </authorList>
    </citation>
    <scope>NUCLEOTIDE SEQUENCE</scope>
    <source>
        <strain evidence="1">S2AM</strain>
    </source>
</reference>
<sequence>MVYIKGHDAAIELAEQAELVIEKTGISQITRMELLGQSEAKPKFMPIIVTTFKLQKIRP</sequence>
<dbReference type="EMBL" id="CP073754">
    <property type="protein sequence ID" value="QWF69799.1"/>
    <property type="molecule type" value="Genomic_DNA"/>
</dbReference>
<dbReference type="AlphaFoldDB" id="A0A975R927"/>
<accession>A0A975R927</accession>
<gene>
    <name evidence="1" type="ORF">KEF85_10500</name>
</gene>
<evidence type="ECO:0000313" key="1">
    <source>
        <dbReference type="EMBL" id="QWF69799.1"/>
    </source>
</evidence>
<organism evidence="1 2">
    <name type="scientific">Methylomonas paludis</name>
    <dbReference type="NCBI Taxonomy" id="1173101"/>
    <lineage>
        <taxon>Bacteria</taxon>
        <taxon>Pseudomonadati</taxon>
        <taxon>Pseudomonadota</taxon>
        <taxon>Gammaproteobacteria</taxon>
        <taxon>Methylococcales</taxon>
        <taxon>Methylococcaceae</taxon>
        <taxon>Methylomonas</taxon>
    </lineage>
</organism>
<dbReference type="Proteomes" id="UP000676649">
    <property type="component" value="Chromosome"/>
</dbReference>
<evidence type="ECO:0000313" key="2">
    <source>
        <dbReference type="Proteomes" id="UP000676649"/>
    </source>
</evidence>
<proteinExistence type="predicted"/>
<keyword evidence="2" id="KW-1185">Reference proteome</keyword>
<dbReference type="KEGG" id="mpad:KEF85_10500"/>
<name>A0A975R927_9GAMM</name>
<dbReference type="RefSeq" id="WP_215580277.1">
    <property type="nucleotide sequence ID" value="NZ_CP073754.1"/>
</dbReference>
<protein>
    <submittedName>
        <fullName evidence="1">Uncharacterized protein</fullName>
    </submittedName>
</protein>